<proteinExistence type="predicted"/>
<evidence type="ECO:0000256" key="7">
    <source>
        <dbReference type="SAM" id="Phobius"/>
    </source>
</evidence>
<feature type="transmembrane region" description="Helical" evidence="7">
    <location>
        <begin position="367"/>
        <end position="389"/>
    </location>
</feature>
<keyword evidence="5 7" id="KW-0472">Membrane</keyword>
<feature type="transmembrane region" description="Helical" evidence="7">
    <location>
        <begin position="221"/>
        <end position="241"/>
    </location>
</feature>
<evidence type="ECO:0000256" key="2">
    <source>
        <dbReference type="ARBA" id="ARBA00022448"/>
    </source>
</evidence>
<feature type="transmembrane region" description="Helical" evidence="7">
    <location>
        <begin position="330"/>
        <end position="355"/>
    </location>
</feature>
<dbReference type="Gene3D" id="1.20.1250.20">
    <property type="entry name" value="MFS general substrate transporter like domains"/>
    <property type="match status" value="1"/>
</dbReference>
<feature type="transmembrane region" description="Helical" evidence="7">
    <location>
        <begin position="422"/>
        <end position="446"/>
    </location>
</feature>
<dbReference type="InterPro" id="IPR011701">
    <property type="entry name" value="MFS"/>
</dbReference>
<dbReference type="PANTHER" id="PTHR42718">
    <property type="entry name" value="MAJOR FACILITATOR SUPERFAMILY MULTIDRUG TRANSPORTER MFSC"/>
    <property type="match status" value="1"/>
</dbReference>
<evidence type="ECO:0000256" key="6">
    <source>
        <dbReference type="SAM" id="MobiDB-lite"/>
    </source>
</evidence>
<gene>
    <name evidence="9" type="ORF">RCC_03376</name>
</gene>
<feature type="transmembrane region" description="Helical" evidence="7">
    <location>
        <begin position="132"/>
        <end position="151"/>
    </location>
</feature>
<feature type="transmembrane region" description="Helical" evidence="7">
    <location>
        <begin position="517"/>
        <end position="537"/>
    </location>
</feature>
<evidence type="ECO:0000256" key="4">
    <source>
        <dbReference type="ARBA" id="ARBA00022989"/>
    </source>
</evidence>
<comment type="subcellular location">
    <subcellularLocation>
        <location evidence="1">Membrane</location>
        <topology evidence="1">Multi-pass membrane protein</topology>
    </subcellularLocation>
</comment>
<keyword evidence="10" id="KW-1185">Reference proteome</keyword>
<dbReference type="Gene3D" id="1.20.1720.10">
    <property type="entry name" value="Multidrug resistance protein D"/>
    <property type="match status" value="1"/>
</dbReference>
<organism evidence="9 10">
    <name type="scientific">Ramularia collo-cygni</name>
    <dbReference type="NCBI Taxonomy" id="112498"/>
    <lineage>
        <taxon>Eukaryota</taxon>
        <taxon>Fungi</taxon>
        <taxon>Dikarya</taxon>
        <taxon>Ascomycota</taxon>
        <taxon>Pezizomycotina</taxon>
        <taxon>Dothideomycetes</taxon>
        <taxon>Dothideomycetidae</taxon>
        <taxon>Mycosphaerellales</taxon>
        <taxon>Mycosphaerellaceae</taxon>
        <taxon>Ramularia</taxon>
    </lineage>
</organism>
<feature type="transmembrane region" description="Helical" evidence="7">
    <location>
        <begin position="190"/>
        <end position="209"/>
    </location>
</feature>
<evidence type="ECO:0000313" key="9">
    <source>
        <dbReference type="EMBL" id="CZT17542.1"/>
    </source>
</evidence>
<evidence type="ECO:0000259" key="8">
    <source>
        <dbReference type="PROSITE" id="PS50850"/>
    </source>
</evidence>
<dbReference type="GO" id="GO:0022857">
    <property type="term" value="F:transmembrane transporter activity"/>
    <property type="evidence" value="ECO:0007669"/>
    <property type="project" value="InterPro"/>
</dbReference>
<feature type="transmembrane region" description="Helical" evidence="7">
    <location>
        <begin position="64"/>
        <end position="91"/>
    </location>
</feature>
<keyword evidence="3 7" id="KW-0812">Transmembrane</keyword>
<evidence type="ECO:0000256" key="3">
    <source>
        <dbReference type="ARBA" id="ARBA00022692"/>
    </source>
</evidence>
<dbReference type="EMBL" id="FJUY01000004">
    <property type="protein sequence ID" value="CZT17542.1"/>
    <property type="molecule type" value="Genomic_DNA"/>
</dbReference>
<feature type="compositionally biased region" description="Basic and acidic residues" evidence="6">
    <location>
        <begin position="15"/>
        <end position="35"/>
    </location>
</feature>
<dbReference type="PROSITE" id="PS50850">
    <property type="entry name" value="MFS"/>
    <property type="match status" value="1"/>
</dbReference>
<dbReference type="Proteomes" id="UP000225277">
    <property type="component" value="Unassembled WGS sequence"/>
</dbReference>
<dbReference type="AlphaFoldDB" id="A0A2D3UNF5"/>
<feature type="transmembrane region" description="Helical" evidence="7">
    <location>
        <begin position="289"/>
        <end position="310"/>
    </location>
</feature>
<feature type="transmembrane region" description="Helical" evidence="7">
    <location>
        <begin position="395"/>
        <end position="415"/>
    </location>
</feature>
<feature type="transmembrane region" description="Helical" evidence="7">
    <location>
        <begin position="261"/>
        <end position="277"/>
    </location>
</feature>
<feature type="transmembrane region" description="Helical" evidence="7">
    <location>
        <begin position="103"/>
        <end position="120"/>
    </location>
</feature>
<dbReference type="Pfam" id="PF07690">
    <property type="entry name" value="MFS_1"/>
    <property type="match status" value="1"/>
</dbReference>
<accession>A0A2D3UNF5</accession>
<sequence length="545" mass="58347">MSEPKSGGDHISPALEKEKYGAERGDDGPRTEIRKGIANPEEPDLESDDRNREPTNPLSTVRTVALVTTLTGAAFLNTLSVQALVIILPTISASLNIPSARQQWLVSAYSLTFGCFLLLWGRLADVYGKRLIFIYGSAWFCIMTVICPFIPNEIGFNTVRGLQGLGAAANVPTAIGILGTSFPPGKSKNYAFAMYSAGAPLGSVFGNLLGGIVGEYATWKWVFWILAIMSAIATIAAWFVIPLPTVLPKEEDVKNAVDWPGGMMITVGLIILLFALTDGNVVGWSKAYIPVLIVLSLLLVAAFVAWQIYLENKTTKRPLMKVSIFRSTRVSAAMITMAFFYAAFNNFLIFATYFYQEYKGLDAIHTTLRFIPTGVVGAMTVFVTAQLLALVDVQYITMFGTMCCAIAGLLFAVPIDPSTTYWAYGFPAMCLAVFGADTLFPALLLLTAHALPQEDQAIGGAMVNAVGQIGRAIGLAIGTAIQVAVQESKEVSDDAAVTGAGSKDNPAFLAGLRSAEWFNFALCLVALGIATFAFRGAGKVGGSKK</sequence>
<dbReference type="InterPro" id="IPR020846">
    <property type="entry name" value="MFS_dom"/>
</dbReference>
<reference evidence="9 10" key="1">
    <citation type="submission" date="2016-03" db="EMBL/GenBank/DDBJ databases">
        <authorList>
            <person name="Ploux O."/>
        </authorList>
    </citation>
    <scope>NUCLEOTIDE SEQUENCE [LARGE SCALE GENOMIC DNA]</scope>
    <source>
        <strain evidence="9 10">URUG2</strain>
    </source>
</reference>
<dbReference type="CDD" id="cd17476">
    <property type="entry name" value="MFS_Amf1_MDR_like"/>
    <property type="match status" value="1"/>
</dbReference>
<dbReference type="GO" id="GO:0016020">
    <property type="term" value="C:membrane"/>
    <property type="evidence" value="ECO:0007669"/>
    <property type="project" value="UniProtKB-SubCell"/>
</dbReference>
<protein>
    <submittedName>
        <fullName evidence="9">Related to aminotriazole resistance protein</fullName>
    </submittedName>
</protein>
<dbReference type="OrthoDB" id="5086884at2759"/>
<feature type="domain" description="Major facilitator superfamily (MFS) profile" evidence="8">
    <location>
        <begin position="66"/>
        <end position="539"/>
    </location>
</feature>
<keyword evidence="2" id="KW-0813">Transport</keyword>
<evidence type="ECO:0000256" key="5">
    <source>
        <dbReference type="ARBA" id="ARBA00023136"/>
    </source>
</evidence>
<keyword evidence="4 7" id="KW-1133">Transmembrane helix</keyword>
<dbReference type="RefSeq" id="XP_023624434.1">
    <property type="nucleotide sequence ID" value="XM_023768666.1"/>
</dbReference>
<dbReference type="PANTHER" id="PTHR42718:SF9">
    <property type="entry name" value="MAJOR FACILITATOR SUPERFAMILY MULTIDRUG TRANSPORTER MFSC"/>
    <property type="match status" value="1"/>
</dbReference>
<dbReference type="SUPFAM" id="SSF103473">
    <property type="entry name" value="MFS general substrate transporter"/>
    <property type="match status" value="1"/>
</dbReference>
<evidence type="ECO:0000313" key="10">
    <source>
        <dbReference type="Proteomes" id="UP000225277"/>
    </source>
</evidence>
<name>A0A2D3UNF5_9PEZI</name>
<feature type="region of interest" description="Disordered" evidence="6">
    <location>
        <begin position="1"/>
        <end position="56"/>
    </location>
</feature>
<evidence type="ECO:0000256" key="1">
    <source>
        <dbReference type="ARBA" id="ARBA00004141"/>
    </source>
</evidence>
<dbReference type="InterPro" id="IPR036259">
    <property type="entry name" value="MFS_trans_sf"/>
</dbReference>
<dbReference type="GeneID" id="35598581"/>